<evidence type="ECO:0000313" key="10">
    <source>
        <dbReference type="EMBL" id="KAJ6596001.1"/>
    </source>
</evidence>
<feature type="non-terminal residue" evidence="10">
    <location>
        <position position="1"/>
    </location>
</feature>
<dbReference type="GO" id="GO:0140300">
    <property type="term" value="P:serine import into mitochondrion"/>
    <property type="evidence" value="ECO:0007669"/>
    <property type="project" value="TreeGrafter"/>
</dbReference>
<keyword evidence="7" id="KW-0496">Mitochondrion</keyword>
<keyword evidence="3" id="KW-0813">Transport</keyword>
<dbReference type="AlphaFoldDB" id="A0A9Q0RTN6"/>
<sequence length="62" mass="7077">VVFCRILMAAPGMLLLPVLMQKLEKINWFKRLQFLHAPFQVLAVGGFLIFMVPTACSVFPQR</sequence>
<proteinExistence type="inferred from homology"/>
<dbReference type="Pfam" id="PF03820">
    <property type="entry name" value="SFXNs"/>
    <property type="match status" value="1"/>
</dbReference>
<gene>
    <name evidence="10" type="primary">SFXN2</name>
    <name evidence="10" type="ORF">Bhyg_15616</name>
</gene>
<organism evidence="10 11">
    <name type="scientific">Pseudolycoriella hygida</name>
    <dbReference type="NCBI Taxonomy" id="35572"/>
    <lineage>
        <taxon>Eukaryota</taxon>
        <taxon>Metazoa</taxon>
        <taxon>Ecdysozoa</taxon>
        <taxon>Arthropoda</taxon>
        <taxon>Hexapoda</taxon>
        <taxon>Insecta</taxon>
        <taxon>Pterygota</taxon>
        <taxon>Neoptera</taxon>
        <taxon>Endopterygota</taxon>
        <taxon>Diptera</taxon>
        <taxon>Nematocera</taxon>
        <taxon>Sciaroidea</taxon>
        <taxon>Sciaridae</taxon>
        <taxon>Pseudolycoriella</taxon>
    </lineage>
</organism>
<dbReference type="InterPro" id="IPR004686">
    <property type="entry name" value="Mtc"/>
</dbReference>
<evidence type="ECO:0000256" key="7">
    <source>
        <dbReference type="ARBA" id="ARBA00023128"/>
    </source>
</evidence>
<keyword evidence="5" id="KW-0029">Amino-acid transport</keyword>
<keyword evidence="4 9" id="KW-0812">Transmembrane</keyword>
<accession>A0A9Q0RTN6</accession>
<keyword evidence="8 9" id="KW-0472">Membrane</keyword>
<comment type="subcellular location">
    <subcellularLocation>
        <location evidence="1">Mitochondrion membrane</location>
        <topology evidence="1">Multi-pass membrane protein</topology>
    </subcellularLocation>
</comment>
<dbReference type="PANTHER" id="PTHR11153:SF14">
    <property type="entry name" value="SIDEROFLEXIN-2"/>
    <property type="match status" value="1"/>
</dbReference>
<protein>
    <submittedName>
        <fullName evidence="10">Sideroflexin-2</fullName>
    </submittedName>
</protein>
<evidence type="ECO:0000313" key="11">
    <source>
        <dbReference type="Proteomes" id="UP001151699"/>
    </source>
</evidence>
<evidence type="ECO:0000256" key="8">
    <source>
        <dbReference type="ARBA" id="ARBA00023136"/>
    </source>
</evidence>
<name>A0A9Q0RTN6_9DIPT</name>
<evidence type="ECO:0000256" key="1">
    <source>
        <dbReference type="ARBA" id="ARBA00004225"/>
    </source>
</evidence>
<dbReference type="GO" id="GO:0005743">
    <property type="term" value="C:mitochondrial inner membrane"/>
    <property type="evidence" value="ECO:0007669"/>
    <property type="project" value="TreeGrafter"/>
</dbReference>
<dbReference type="GO" id="GO:0015075">
    <property type="term" value="F:monoatomic ion transmembrane transporter activity"/>
    <property type="evidence" value="ECO:0007669"/>
    <property type="project" value="InterPro"/>
</dbReference>
<evidence type="ECO:0000256" key="2">
    <source>
        <dbReference type="ARBA" id="ARBA00005974"/>
    </source>
</evidence>
<dbReference type="Proteomes" id="UP001151699">
    <property type="component" value="Unassembled WGS sequence"/>
</dbReference>
<evidence type="ECO:0000256" key="3">
    <source>
        <dbReference type="ARBA" id="ARBA00022448"/>
    </source>
</evidence>
<feature type="transmembrane region" description="Helical" evidence="9">
    <location>
        <begin position="39"/>
        <end position="59"/>
    </location>
</feature>
<keyword evidence="11" id="KW-1185">Reference proteome</keyword>
<dbReference type="OrthoDB" id="6608471at2759"/>
<reference evidence="10" key="1">
    <citation type="submission" date="2022-07" db="EMBL/GenBank/DDBJ databases">
        <authorList>
            <person name="Trinca V."/>
            <person name="Uliana J.V.C."/>
            <person name="Torres T.T."/>
            <person name="Ward R.J."/>
            <person name="Monesi N."/>
        </authorList>
    </citation>
    <scope>NUCLEOTIDE SEQUENCE</scope>
    <source>
        <strain evidence="10">HSMRA1968</strain>
        <tissue evidence="10">Whole embryos</tissue>
    </source>
</reference>
<keyword evidence="6 9" id="KW-1133">Transmembrane helix</keyword>
<evidence type="ECO:0000256" key="9">
    <source>
        <dbReference type="SAM" id="Phobius"/>
    </source>
</evidence>
<comment type="caution">
    <text evidence="10">The sequence shown here is derived from an EMBL/GenBank/DDBJ whole genome shotgun (WGS) entry which is preliminary data.</text>
</comment>
<comment type="similarity">
    <text evidence="2">Belongs to the sideroflexin family.</text>
</comment>
<dbReference type="EMBL" id="WJQU01006445">
    <property type="protein sequence ID" value="KAJ6596001.1"/>
    <property type="molecule type" value="Genomic_DNA"/>
</dbReference>
<evidence type="ECO:0000256" key="6">
    <source>
        <dbReference type="ARBA" id="ARBA00022989"/>
    </source>
</evidence>
<evidence type="ECO:0000256" key="4">
    <source>
        <dbReference type="ARBA" id="ARBA00022692"/>
    </source>
</evidence>
<evidence type="ECO:0000256" key="5">
    <source>
        <dbReference type="ARBA" id="ARBA00022970"/>
    </source>
</evidence>
<dbReference type="PANTHER" id="PTHR11153">
    <property type="entry name" value="SIDEROFLEXIN"/>
    <property type="match status" value="1"/>
</dbReference>